<dbReference type="Proteomes" id="UP000176349">
    <property type="component" value="Unassembled WGS sequence"/>
</dbReference>
<gene>
    <name evidence="2" type="ORF">A2128_01835</name>
</gene>
<proteinExistence type="predicted"/>
<comment type="caution">
    <text evidence="2">The sequence shown here is derived from an EMBL/GenBank/DDBJ whole genome shotgun (WGS) entry which is preliminary data.</text>
</comment>
<keyword evidence="1" id="KW-0812">Transmembrane</keyword>
<accession>A0A1G2C830</accession>
<sequence>MVTFWIVFTVVGLVTAAWFVSTCKGDGILLGLFLGAVVGLMAGAGVASVVGSRHPQHMVLTETVPLVTLRNADGVAGSFFLGTGSVESVPYYFYYKPSGDGGYKQDRLQSSANVTVYEEDRTDGALEVYERKFVDPSDARWGADGGHAEYKFRIPRGSLKKQFRLE</sequence>
<name>A0A1G2C830_9BACT</name>
<evidence type="ECO:0000313" key="2">
    <source>
        <dbReference type="EMBL" id="OGY97376.1"/>
    </source>
</evidence>
<dbReference type="AlphaFoldDB" id="A0A1G2C830"/>
<evidence type="ECO:0000256" key="1">
    <source>
        <dbReference type="SAM" id="Phobius"/>
    </source>
</evidence>
<keyword evidence="1" id="KW-1133">Transmembrane helix</keyword>
<keyword evidence="1" id="KW-0472">Membrane</keyword>
<organism evidence="2 3">
    <name type="scientific">Candidatus Liptonbacteria bacterium GWC1_60_9</name>
    <dbReference type="NCBI Taxonomy" id="1798645"/>
    <lineage>
        <taxon>Bacteria</taxon>
        <taxon>Candidatus Liptoniibacteriota</taxon>
    </lineage>
</organism>
<protein>
    <submittedName>
        <fullName evidence="2">Uncharacterized protein</fullName>
    </submittedName>
</protein>
<dbReference type="EMBL" id="MHKV01000013">
    <property type="protein sequence ID" value="OGY97376.1"/>
    <property type="molecule type" value="Genomic_DNA"/>
</dbReference>
<evidence type="ECO:0000313" key="3">
    <source>
        <dbReference type="Proteomes" id="UP000176349"/>
    </source>
</evidence>
<reference evidence="2 3" key="1">
    <citation type="journal article" date="2016" name="Nat. Commun.">
        <title>Thousands of microbial genomes shed light on interconnected biogeochemical processes in an aquifer system.</title>
        <authorList>
            <person name="Anantharaman K."/>
            <person name="Brown C.T."/>
            <person name="Hug L.A."/>
            <person name="Sharon I."/>
            <person name="Castelle C.J."/>
            <person name="Probst A.J."/>
            <person name="Thomas B.C."/>
            <person name="Singh A."/>
            <person name="Wilkins M.J."/>
            <person name="Karaoz U."/>
            <person name="Brodie E.L."/>
            <person name="Williams K.H."/>
            <person name="Hubbard S.S."/>
            <person name="Banfield J.F."/>
        </authorList>
    </citation>
    <scope>NUCLEOTIDE SEQUENCE [LARGE SCALE GENOMIC DNA]</scope>
</reference>
<feature type="transmembrane region" description="Helical" evidence="1">
    <location>
        <begin position="29"/>
        <end position="50"/>
    </location>
</feature>